<proteinExistence type="predicted"/>
<dbReference type="SMART" id="SM00317">
    <property type="entry name" value="SET"/>
    <property type="match status" value="1"/>
</dbReference>
<feature type="transmembrane region" description="Helical" evidence="2">
    <location>
        <begin position="505"/>
        <end position="526"/>
    </location>
</feature>
<feature type="compositionally biased region" description="Basic and acidic residues" evidence="1">
    <location>
        <begin position="21"/>
        <end position="45"/>
    </location>
</feature>
<organism evidence="4 5">
    <name type="scientific">Agrocybe pediades</name>
    <dbReference type="NCBI Taxonomy" id="84607"/>
    <lineage>
        <taxon>Eukaryota</taxon>
        <taxon>Fungi</taxon>
        <taxon>Dikarya</taxon>
        <taxon>Basidiomycota</taxon>
        <taxon>Agaricomycotina</taxon>
        <taxon>Agaricomycetes</taxon>
        <taxon>Agaricomycetidae</taxon>
        <taxon>Agaricales</taxon>
        <taxon>Agaricineae</taxon>
        <taxon>Strophariaceae</taxon>
        <taxon>Agrocybe</taxon>
    </lineage>
</organism>
<dbReference type="InterPro" id="IPR046341">
    <property type="entry name" value="SET_dom_sf"/>
</dbReference>
<dbReference type="CDD" id="cd20071">
    <property type="entry name" value="SET_SMYD"/>
    <property type="match status" value="1"/>
</dbReference>
<keyword evidence="2" id="KW-0472">Membrane</keyword>
<evidence type="ECO:0000256" key="2">
    <source>
        <dbReference type="SAM" id="Phobius"/>
    </source>
</evidence>
<keyword evidence="2" id="KW-1133">Transmembrane helix</keyword>
<dbReference type="PANTHER" id="PTHR47332">
    <property type="entry name" value="SET DOMAIN-CONTAINING PROTEIN 5"/>
    <property type="match status" value="1"/>
</dbReference>
<dbReference type="PROSITE" id="PS50280">
    <property type="entry name" value="SET"/>
    <property type="match status" value="1"/>
</dbReference>
<dbReference type="EMBL" id="JAACJL010000047">
    <property type="protein sequence ID" value="KAF4612721.1"/>
    <property type="molecule type" value="Genomic_DNA"/>
</dbReference>
<evidence type="ECO:0000313" key="4">
    <source>
        <dbReference type="EMBL" id="KAF4612721.1"/>
    </source>
</evidence>
<evidence type="ECO:0000259" key="3">
    <source>
        <dbReference type="PROSITE" id="PS50280"/>
    </source>
</evidence>
<keyword evidence="2" id="KW-0812">Transmembrane</keyword>
<dbReference type="Pfam" id="PF20151">
    <property type="entry name" value="DUF6533"/>
    <property type="match status" value="1"/>
</dbReference>
<evidence type="ECO:0000313" key="5">
    <source>
        <dbReference type="Proteomes" id="UP000521872"/>
    </source>
</evidence>
<dbReference type="InterPro" id="IPR053185">
    <property type="entry name" value="SET_domain_protein"/>
</dbReference>
<feature type="transmembrane region" description="Helical" evidence="2">
    <location>
        <begin position="420"/>
        <end position="443"/>
    </location>
</feature>
<reference evidence="4 5" key="1">
    <citation type="submission" date="2019-12" db="EMBL/GenBank/DDBJ databases">
        <authorList>
            <person name="Floudas D."/>
            <person name="Bentzer J."/>
            <person name="Ahren D."/>
            <person name="Johansson T."/>
            <person name="Persson P."/>
            <person name="Tunlid A."/>
        </authorList>
    </citation>
    <scope>NUCLEOTIDE SEQUENCE [LARGE SCALE GENOMIC DNA]</scope>
    <source>
        <strain evidence="4 5">CBS 102.39</strain>
    </source>
</reference>
<feature type="domain" description="SET" evidence="3">
    <location>
        <begin position="130"/>
        <end position="305"/>
    </location>
</feature>
<dbReference type="AlphaFoldDB" id="A0A8H4QKX3"/>
<feature type="transmembrane region" description="Helical" evidence="2">
    <location>
        <begin position="626"/>
        <end position="646"/>
    </location>
</feature>
<evidence type="ECO:0000256" key="1">
    <source>
        <dbReference type="SAM" id="MobiDB-lite"/>
    </source>
</evidence>
<dbReference type="PANTHER" id="PTHR47332:SF4">
    <property type="entry name" value="SET DOMAIN-CONTAINING PROTEIN 5"/>
    <property type="match status" value="1"/>
</dbReference>
<dbReference type="SUPFAM" id="SSF82199">
    <property type="entry name" value="SET domain"/>
    <property type="match status" value="1"/>
</dbReference>
<feature type="transmembrane region" description="Helical" evidence="2">
    <location>
        <begin position="463"/>
        <end position="484"/>
    </location>
</feature>
<comment type="caution">
    <text evidence="4">The sequence shown here is derived from an EMBL/GenBank/DDBJ whole genome shotgun (WGS) entry which is preliminary data.</text>
</comment>
<protein>
    <recommendedName>
        <fullName evidence="3">SET domain-containing protein</fullName>
    </recommendedName>
</protein>
<name>A0A8H4QKX3_9AGAR</name>
<feature type="region of interest" description="Disordered" evidence="1">
    <location>
        <begin position="1"/>
        <end position="52"/>
    </location>
</feature>
<dbReference type="Proteomes" id="UP000521872">
    <property type="component" value="Unassembled WGS sequence"/>
</dbReference>
<dbReference type="Pfam" id="PF00856">
    <property type="entry name" value="SET"/>
    <property type="match status" value="1"/>
</dbReference>
<sequence length="698" mass="78536">MKRGFLNSSKVKKKPLYEAPTAKESEKEAIQDQEKPQPTLDDKKLPFGKVENRGVPSDYKVTELVTAVLDPERVDYDPHQVVITTIPPQYFDLPPDPDGHSVWIVFGPTKAKVVNRPEYPKALPKPSGPPAYEVRATPNMGMGVFATRDIAAGELIFAERPLLVAPRDIGWMVGMPELRDKYSPDAFKQIVMMECERQLNLVVAYMLPEHREAFLALANNHQEDGSGPLLGIIRTNGYGLDNLFDGPKVNEWDSNVYAAITKVGSRINHSCRPNITHEFDLDAFCLPFVAKRDIPSGEQLSYSYCYMDQSAADRQAELAPYGFSCTCPSCVNATPESDKLRIEYEQRISAAAASVARGVANKSTFASLIDLKKQLVEEGLDATEAYPKLLKAISALCGKLGMAAEESKYLKEMKNMTAKLLHVLWVMRLVTCLDVAASSIFIWDYFMTLGMEIELVWSSRWTFMKVVFLIQRYLPFFDTIGLVLSHQLLHGLSPDTCQNLYRVSAVAIVLGFFFSEIILTVRAWAVLNAQSKPWISKILPFFFVGWWSLDLYFVSSFLKSLQIGPPPFPSFAGCFVTGANESLILCWTIVLIWDALVLLMMVVPGLEAYRSGGETALLDIVYREGMVYYLYLFILSVVNIVIVKLLPAEYQNLFTSTERVIHSILASRVLLHIRCYAARRNENWHEEISMIEWAHVGV</sequence>
<dbReference type="Gene3D" id="2.170.270.10">
    <property type="entry name" value="SET domain"/>
    <property type="match status" value="1"/>
</dbReference>
<accession>A0A8H4QKX3</accession>
<dbReference type="InterPro" id="IPR001214">
    <property type="entry name" value="SET_dom"/>
</dbReference>
<keyword evidence="5" id="KW-1185">Reference proteome</keyword>
<gene>
    <name evidence="4" type="ORF">D9613_011816</name>
</gene>
<feature type="transmembrane region" description="Helical" evidence="2">
    <location>
        <begin position="582"/>
        <end position="606"/>
    </location>
</feature>
<dbReference type="InterPro" id="IPR045340">
    <property type="entry name" value="DUF6533"/>
</dbReference>